<keyword evidence="1" id="KW-0472">Membrane</keyword>
<dbReference type="Pfam" id="PF01917">
    <property type="entry name" value="Flagellin_arch-type"/>
    <property type="match status" value="1"/>
</dbReference>
<protein>
    <recommendedName>
        <fullName evidence="4">Flagellin</fullName>
    </recommendedName>
</protein>
<dbReference type="GO" id="GO:0097588">
    <property type="term" value="P:archaeal or bacterial-type flagellum-dependent cell motility"/>
    <property type="evidence" value="ECO:0007669"/>
    <property type="project" value="InterPro"/>
</dbReference>
<evidence type="ECO:0000313" key="2">
    <source>
        <dbReference type="EMBL" id="HIQ23572.1"/>
    </source>
</evidence>
<evidence type="ECO:0000313" key="3">
    <source>
        <dbReference type="Proteomes" id="UP000600071"/>
    </source>
</evidence>
<dbReference type="EMBL" id="DQVR01000024">
    <property type="protein sequence ID" value="HIQ23572.1"/>
    <property type="molecule type" value="Genomic_DNA"/>
</dbReference>
<sequence>MRALSAPLTEALLIIAAITATIIVASTVIYNASYISNRMAEAGADAGRYISERIVFVYAFVNESDGCHHIFLKNVGGTGIGDVESSTLIVGNSTYAILLNYDPSGALAGCGCWSYSEVEKPNGVWEPRETIEVIACPPVSITPPYKFVLTLPSGVKLSESYTG</sequence>
<dbReference type="AlphaFoldDB" id="A0A832ZSH0"/>
<evidence type="ECO:0008006" key="4">
    <source>
        <dbReference type="Google" id="ProtNLM"/>
    </source>
</evidence>
<reference evidence="2" key="1">
    <citation type="journal article" date="2020" name="ISME J.">
        <title>Gammaproteobacteria mediating utilization of methyl-, sulfur- and petroleum organic compounds in deep ocean hydrothermal plumes.</title>
        <authorList>
            <person name="Zhou Z."/>
            <person name="Liu Y."/>
            <person name="Pan J."/>
            <person name="Cron B.R."/>
            <person name="Toner B.M."/>
            <person name="Anantharaman K."/>
            <person name="Breier J.A."/>
            <person name="Dick G.J."/>
            <person name="Li M."/>
        </authorList>
    </citation>
    <scope>NUCLEOTIDE SEQUENCE</scope>
    <source>
        <strain evidence="2">SZUA-1523</strain>
    </source>
</reference>
<organism evidence="2 3">
    <name type="scientific">Pyrodictium delaneyi</name>
    <dbReference type="NCBI Taxonomy" id="1273541"/>
    <lineage>
        <taxon>Archaea</taxon>
        <taxon>Thermoproteota</taxon>
        <taxon>Thermoprotei</taxon>
        <taxon>Desulfurococcales</taxon>
        <taxon>Pyrodictiaceae</taxon>
        <taxon>Pyrodictium</taxon>
    </lineage>
</organism>
<dbReference type="Proteomes" id="UP000600071">
    <property type="component" value="Unassembled WGS sequence"/>
</dbReference>
<comment type="caution">
    <text evidence="2">The sequence shown here is derived from an EMBL/GenBank/DDBJ whole genome shotgun (WGS) entry which is preliminary data.</text>
</comment>
<evidence type="ECO:0000256" key="1">
    <source>
        <dbReference type="SAM" id="Phobius"/>
    </source>
</evidence>
<dbReference type="InterPro" id="IPR002774">
    <property type="entry name" value="Flagellin_arc-type"/>
</dbReference>
<proteinExistence type="predicted"/>
<feature type="transmembrane region" description="Helical" evidence="1">
    <location>
        <begin position="12"/>
        <end position="30"/>
    </location>
</feature>
<gene>
    <name evidence="2" type="ORF">EYH50_00805</name>
</gene>
<keyword evidence="1" id="KW-1133">Transmembrane helix</keyword>
<name>A0A832ZSH0_9CREN</name>
<accession>A0A832ZSH0</accession>
<dbReference type="GO" id="GO:0005198">
    <property type="term" value="F:structural molecule activity"/>
    <property type="evidence" value="ECO:0007669"/>
    <property type="project" value="InterPro"/>
</dbReference>
<keyword evidence="1" id="KW-0812">Transmembrane</keyword>